<dbReference type="OrthoDB" id="410307at2759"/>
<evidence type="ECO:0000256" key="6">
    <source>
        <dbReference type="SAM" id="MobiDB-lite"/>
    </source>
</evidence>
<feature type="compositionally biased region" description="Polar residues" evidence="6">
    <location>
        <begin position="8"/>
        <end position="30"/>
    </location>
</feature>
<dbReference type="GO" id="GO:0003729">
    <property type="term" value="F:mRNA binding"/>
    <property type="evidence" value="ECO:0007669"/>
    <property type="project" value="InterPro"/>
</dbReference>
<feature type="domain" description="C3H1-type" evidence="7">
    <location>
        <begin position="73"/>
        <end position="100"/>
    </location>
</feature>
<dbReference type="GO" id="GO:0008270">
    <property type="term" value="F:zinc ion binding"/>
    <property type="evidence" value="ECO:0007669"/>
    <property type="project" value="UniProtKB-KW"/>
</dbReference>
<dbReference type="SUPFAM" id="SSF90229">
    <property type="entry name" value="CCCH zinc finger"/>
    <property type="match status" value="1"/>
</dbReference>
<dbReference type="InterPro" id="IPR045877">
    <property type="entry name" value="ZFP36-like"/>
</dbReference>
<gene>
    <name evidence="8" type="ORF">ANE_LOCUS4239</name>
</gene>
<evidence type="ECO:0000256" key="4">
    <source>
        <dbReference type="ARBA" id="ARBA00022833"/>
    </source>
</evidence>
<dbReference type="SMART" id="SM00356">
    <property type="entry name" value="ZnF_C3H1"/>
    <property type="match status" value="1"/>
</dbReference>
<proteinExistence type="predicted"/>
<dbReference type="PROSITE" id="PS50103">
    <property type="entry name" value="ZF_C3H1"/>
    <property type="match status" value="1"/>
</dbReference>
<dbReference type="Proteomes" id="UP000489600">
    <property type="component" value="Unassembled WGS sequence"/>
</dbReference>
<keyword evidence="1 5" id="KW-0479">Metal-binding</keyword>
<evidence type="ECO:0000313" key="9">
    <source>
        <dbReference type="Proteomes" id="UP000489600"/>
    </source>
</evidence>
<dbReference type="PANTHER" id="PTHR12547">
    <property type="entry name" value="CCCH ZINC FINGER/TIS11-RELATED"/>
    <property type="match status" value="1"/>
</dbReference>
<keyword evidence="4 5" id="KW-0862">Zinc</keyword>
<evidence type="ECO:0000313" key="8">
    <source>
        <dbReference type="EMBL" id="VVA93794.1"/>
    </source>
</evidence>
<comment type="caution">
    <text evidence="8">The sequence shown here is derived from an EMBL/GenBank/DDBJ whole genome shotgun (WGS) entry which is preliminary data.</text>
</comment>
<feature type="compositionally biased region" description="Basic and acidic residues" evidence="6">
    <location>
        <begin position="31"/>
        <end position="43"/>
    </location>
</feature>
<keyword evidence="9" id="KW-1185">Reference proteome</keyword>
<evidence type="ECO:0000256" key="3">
    <source>
        <dbReference type="ARBA" id="ARBA00022771"/>
    </source>
</evidence>
<dbReference type="AlphaFoldDB" id="A0A565AY69"/>
<name>A0A565AY69_9BRAS</name>
<dbReference type="Gene3D" id="4.10.1000.10">
    <property type="entry name" value="Zinc finger, CCCH-type"/>
    <property type="match status" value="1"/>
</dbReference>
<organism evidence="8 9">
    <name type="scientific">Arabis nemorensis</name>
    <dbReference type="NCBI Taxonomy" id="586526"/>
    <lineage>
        <taxon>Eukaryota</taxon>
        <taxon>Viridiplantae</taxon>
        <taxon>Streptophyta</taxon>
        <taxon>Embryophyta</taxon>
        <taxon>Tracheophyta</taxon>
        <taxon>Spermatophyta</taxon>
        <taxon>Magnoliopsida</taxon>
        <taxon>eudicotyledons</taxon>
        <taxon>Gunneridae</taxon>
        <taxon>Pentapetalae</taxon>
        <taxon>rosids</taxon>
        <taxon>malvids</taxon>
        <taxon>Brassicales</taxon>
        <taxon>Brassicaceae</taxon>
        <taxon>Arabideae</taxon>
        <taxon>Arabis</taxon>
    </lineage>
</organism>
<protein>
    <recommendedName>
        <fullName evidence="7">C3H1-type domain-containing protein</fullName>
    </recommendedName>
</protein>
<sequence>MQPPYGGWNQTQMNNEQIDLHSQSESQPQSELKRPSLVDDNHSHSHNSQSQPPWMVRSLNRALPVNKGTANIFYKTRICKRFWAGFCRKGEQCKFAHGIEELRQPPSNWQDLVGPEPVRETGTTCFVGKVEGEAV</sequence>
<dbReference type="EMBL" id="CABITT030000002">
    <property type="protein sequence ID" value="VVA93794.1"/>
    <property type="molecule type" value="Genomic_DNA"/>
</dbReference>
<accession>A0A565AY69</accession>
<evidence type="ECO:0000259" key="7">
    <source>
        <dbReference type="PROSITE" id="PS50103"/>
    </source>
</evidence>
<dbReference type="InterPro" id="IPR036855">
    <property type="entry name" value="Znf_CCCH_sf"/>
</dbReference>
<feature type="region of interest" description="Disordered" evidence="6">
    <location>
        <begin position="1"/>
        <end position="55"/>
    </location>
</feature>
<feature type="zinc finger region" description="C3H1-type" evidence="5">
    <location>
        <begin position="73"/>
        <end position="100"/>
    </location>
</feature>
<dbReference type="GO" id="GO:0006355">
    <property type="term" value="P:regulation of DNA-templated transcription"/>
    <property type="evidence" value="ECO:0007669"/>
    <property type="project" value="UniProtKB-ARBA"/>
</dbReference>
<dbReference type="PANTHER" id="PTHR12547:SF121">
    <property type="entry name" value="ZINC FINGER CCCH DOMAIN-CONTAINING PROTEIN 39"/>
    <property type="match status" value="1"/>
</dbReference>
<dbReference type="Pfam" id="PF00642">
    <property type="entry name" value="zf-CCCH"/>
    <property type="match status" value="1"/>
</dbReference>
<evidence type="ECO:0000256" key="5">
    <source>
        <dbReference type="PROSITE-ProRule" id="PRU00723"/>
    </source>
</evidence>
<dbReference type="InterPro" id="IPR000571">
    <property type="entry name" value="Znf_CCCH"/>
</dbReference>
<keyword evidence="3 5" id="KW-0863">Zinc-finger</keyword>
<keyword evidence="2" id="KW-0677">Repeat</keyword>
<evidence type="ECO:0000256" key="1">
    <source>
        <dbReference type="ARBA" id="ARBA00022723"/>
    </source>
</evidence>
<reference evidence="8" key="1">
    <citation type="submission" date="2019-07" db="EMBL/GenBank/DDBJ databases">
        <authorList>
            <person name="Dittberner H."/>
        </authorList>
    </citation>
    <scope>NUCLEOTIDE SEQUENCE [LARGE SCALE GENOMIC DNA]</scope>
</reference>
<evidence type="ECO:0000256" key="2">
    <source>
        <dbReference type="ARBA" id="ARBA00022737"/>
    </source>
</evidence>